<protein>
    <recommendedName>
        <fullName evidence="1">Kinesin-like KIF1-type domain-containing protein</fullName>
    </recommendedName>
</protein>
<dbReference type="AlphaFoldDB" id="A0A0C2FZU2"/>
<feature type="domain" description="Kinesin-like KIF1-type" evidence="1">
    <location>
        <begin position="3"/>
        <end position="17"/>
    </location>
</feature>
<dbReference type="Proteomes" id="UP000054047">
    <property type="component" value="Unassembled WGS sequence"/>
</dbReference>
<dbReference type="OrthoDB" id="7465001at2759"/>
<accession>A0A0C2FZU2</accession>
<dbReference type="Pfam" id="PF12423">
    <property type="entry name" value="KIF1B"/>
    <property type="match status" value="1"/>
</dbReference>
<dbReference type="EMBL" id="KN739627">
    <property type="protein sequence ID" value="KIH54150.1"/>
    <property type="molecule type" value="Genomic_DNA"/>
</dbReference>
<reference evidence="2 3" key="1">
    <citation type="submission" date="2013-12" db="EMBL/GenBank/DDBJ databases">
        <title>Draft genome of the parsitic nematode Ancylostoma duodenale.</title>
        <authorList>
            <person name="Mitreva M."/>
        </authorList>
    </citation>
    <scope>NUCLEOTIDE SEQUENCE [LARGE SCALE GENOMIC DNA]</scope>
    <source>
        <strain evidence="2 3">Zhejiang</strain>
    </source>
</reference>
<gene>
    <name evidence="2" type="ORF">ANCDUO_15708</name>
</gene>
<proteinExistence type="predicted"/>
<name>A0A0C2FZU2_9BILA</name>
<organism evidence="2 3">
    <name type="scientific">Ancylostoma duodenale</name>
    <dbReference type="NCBI Taxonomy" id="51022"/>
    <lineage>
        <taxon>Eukaryota</taxon>
        <taxon>Metazoa</taxon>
        <taxon>Ecdysozoa</taxon>
        <taxon>Nematoda</taxon>
        <taxon>Chromadorea</taxon>
        <taxon>Rhabditida</taxon>
        <taxon>Rhabditina</taxon>
        <taxon>Rhabditomorpha</taxon>
        <taxon>Strongyloidea</taxon>
        <taxon>Ancylostomatidae</taxon>
        <taxon>Ancylostomatinae</taxon>
        <taxon>Ancylostoma</taxon>
    </lineage>
</organism>
<evidence type="ECO:0000313" key="3">
    <source>
        <dbReference type="Proteomes" id="UP000054047"/>
    </source>
</evidence>
<keyword evidence="3" id="KW-1185">Reference proteome</keyword>
<sequence>MIDPFFESQEHHNLIGVANVFLEVLFHDMKLDYQVRIKKASSLPESLSHFVFCQYSFFNLTEMLVVAPVFDPTQTSESQTQAATFVFDHEKVTNLL</sequence>
<dbReference type="InterPro" id="IPR022140">
    <property type="entry name" value="Kinesin-like_KIF1-typ"/>
</dbReference>
<evidence type="ECO:0000259" key="1">
    <source>
        <dbReference type="Pfam" id="PF12423"/>
    </source>
</evidence>
<evidence type="ECO:0000313" key="2">
    <source>
        <dbReference type="EMBL" id="KIH54150.1"/>
    </source>
</evidence>